<comment type="caution">
    <text evidence="1">The sequence shown here is derived from an EMBL/GenBank/DDBJ whole genome shotgun (WGS) entry which is preliminary data.</text>
</comment>
<sequence>MGKASKTRRRRSGRGTVLLIAALLMGSAALRVGAGAGPAFAKDALLPAQTDMDMATAASPSSPGDMQAMLQAFQQREARILEREKRMEIRLKALSVADQEIEKRLASLQSAEAALRATLALADSAAEDDLARLTTVYESMKPKDAAALFEAMEPEFAAGFLGRMRADAAAGIMAGLSPTSAYTISVILAGRNANVPKG</sequence>
<evidence type="ECO:0000313" key="2">
    <source>
        <dbReference type="Proteomes" id="UP000309550"/>
    </source>
</evidence>
<evidence type="ECO:0000313" key="1">
    <source>
        <dbReference type="EMBL" id="TMM52496.1"/>
    </source>
</evidence>
<dbReference type="OrthoDB" id="9791432at2"/>
<dbReference type="AlphaFoldDB" id="A0A5S3PJY2"/>
<gene>
    <name evidence="1" type="ORF">FDT80_09455</name>
</gene>
<proteinExistence type="predicted"/>
<dbReference type="SUPFAM" id="SSF158791">
    <property type="entry name" value="MgtE N-terminal domain-like"/>
    <property type="match status" value="1"/>
</dbReference>
<evidence type="ECO:0008006" key="3">
    <source>
        <dbReference type="Google" id="ProtNLM"/>
    </source>
</evidence>
<keyword evidence="2" id="KW-1185">Reference proteome</keyword>
<protein>
    <recommendedName>
        <fullName evidence="3">Magnesium transporter MgtE intracellular domain-containing protein</fullName>
    </recommendedName>
</protein>
<dbReference type="Proteomes" id="UP000309550">
    <property type="component" value="Unassembled WGS sequence"/>
</dbReference>
<reference evidence="1 2" key="1">
    <citation type="submission" date="2019-05" db="EMBL/GenBank/DDBJ databases">
        <title>Sulfitobacter sabulilitoris sp. nov., isolated from a marine sand.</title>
        <authorList>
            <person name="Yoon J.-H."/>
        </authorList>
    </citation>
    <scope>NUCLEOTIDE SEQUENCE [LARGE SCALE GENOMIC DNA]</scope>
    <source>
        <strain evidence="1 2">HSMS-29</strain>
    </source>
</reference>
<name>A0A5S3PJY2_9RHOB</name>
<dbReference type="EMBL" id="VANS01000002">
    <property type="protein sequence ID" value="TMM52496.1"/>
    <property type="molecule type" value="Genomic_DNA"/>
</dbReference>
<dbReference type="RefSeq" id="WP_138662037.1">
    <property type="nucleotide sequence ID" value="NZ_VANS01000002.1"/>
</dbReference>
<accession>A0A5S3PJY2</accession>
<organism evidence="1 2">
    <name type="scientific">Sulfitobacter sabulilitoris</name>
    <dbReference type="NCBI Taxonomy" id="2562655"/>
    <lineage>
        <taxon>Bacteria</taxon>
        <taxon>Pseudomonadati</taxon>
        <taxon>Pseudomonadota</taxon>
        <taxon>Alphaproteobacteria</taxon>
        <taxon>Rhodobacterales</taxon>
        <taxon>Roseobacteraceae</taxon>
        <taxon>Sulfitobacter</taxon>
    </lineage>
</organism>